<name>A0A9Q0RL21_BLOTA</name>
<dbReference type="PANTHER" id="PTHR18919:SF156">
    <property type="entry name" value="ACETYL-COA ACETYLTRANSFERASE, MITOCHONDRIAL"/>
    <property type="match status" value="1"/>
</dbReference>
<evidence type="ECO:0000313" key="10">
    <source>
        <dbReference type="Proteomes" id="UP001142055"/>
    </source>
</evidence>
<dbReference type="InterPro" id="IPR016039">
    <property type="entry name" value="Thiolase-like"/>
</dbReference>
<dbReference type="InterPro" id="IPR020616">
    <property type="entry name" value="Thiolase_N"/>
</dbReference>
<dbReference type="PIRSF" id="PIRSF000429">
    <property type="entry name" value="Ac-CoA_Ac_transf"/>
    <property type="match status" value="1"/>
</dbReference>
<evidence type="ECO:0000256" key="5">
    <source>
        <dbReference type="ARBA" id="ARBA00023315"/>
    </source>
</evidence>
<dbReference type="Pfam" id="PF02803">
    <property type="entry name" value="Thiolase_C"/>
    <property type="match status" value="1"/>
</dbReference>
<protein>
    <submittedName>
        <fullName evidence="9">Uncharacterized protein</fullName>
    </submittedName>
</protein>
<dbReference type="GO" id="GO:0003985">
    <property type="term" value="F:acetyl-CoA C-acetyltransferase activity"/>
    <property type="evidence" value="ECO:0007669"/>
    <property type="project" value="TreeGrafter"/>
</dbReference>
<dbReference type="CDD" id="cd00751">
    <property type="entry name" value="thiolase"/>
    <property type="match status" value="1"/>
</dbReference>
<keyword evidence="2 6" id="KW-0808">Transferase</keyword>
<evidence type="ECO:0000256" key="6">
    <source>
        <dbReference type="RuleBase" id="RU003557"/>
    </source>
</evidence>
<dbReference type="OMA" id="SMGTFGE"/>
<feature type="domain" description="Thiolase N-terminal" evidence="7">
    <location>
        <begin position="2"/>
        <end position="232"/>
    </location>
</feature>
<dbReference type="InterPro" id="IPR002155">
    <property type="entry name" value="Thiolase"/>
</dbReference>
<proteinExistence type="inferred from homology"/>
<dbReference type="Pfam" id="PF00108">
    <property type="entry name" value="Thiolase_N"/>
    <property type="match status" value="1"/>
</dbReference>
<sequence>MLGSEAIKAAVKMSEIPVDEVDELQMGNVLSAGTGQHPSRQAALWAGMPLDLPTSSVNKVGSSGLKSIMLMAQAIKCGTIDTAIAGGFESMSNVPFYIRREKIPLGGCQLMDGLVVDASTDVYYKFHMGTCAEHIAVKLGITREDQDQYAIESYKKCAKYSELMTKMEITPVEIPATETEPAKIVVEDEEFRQLNIEQLNTLPPMYQKEFGTITIGNSATPNDGAAATVIASGKTVKQHNLKPLARIVAFADAEVDPVDFPLAPTFAIPKVLNLAGIKKEQITMWEINEPFSVTALANIKIMEIDPQLVNIHGGSISLGHPLGMTGTRLVNKLSLYMKSGEYGLASCCNGGGGASAILVQKI</sequence>
<gene>
    <name evidence="9" type="ORF">RDWZM_005660</name>
</gene>
<keyword evidence="10" id="KW-1185">Reference proteome</keyword>
<dbReference type="GO" id="GO:0006635">
    <property type="term" value="P:fatty acid beta-oxidation"/>
    <property type="evidence" value="ECO:0007669"/>
    <property type="project" value="TreeGrafter"/>
</dbReference>
<comment type="similarity">
    <text evidence="1 6">Belongs to the thiolase-like superfamily. Thiolase family.</text>
</comment>
<dbReference type="Proteomes" id="UP001142055">
    <property type="component" value="Chromosome 2"/>
</dbReference>
<reference evidence="9" key="1">
    <citation type="submission" date="2022-12" db="EMBL/GenBank/DDBJ databases">
        <title>Genome assemblies of Blomia tropicalis.</title>
        <authorList>
            <person name="Cui Y."/>
        </authorList>
    </citation>
    <scope>NUCLEOTIDE SEQUENCE</scope>
    <source>
        <tissue evidence="9">Adult mites</tissue>
    </source>
</reference>
<evidence type="ECO:0000259" key="7">
    <source>
        <dbReference type="Pfam" id="PF00108"/>
    </source>
</evidence>
<evidence type="ECO:0000313" key="9">
    <source>
        <dbReference type="EMBL" id="KAJ6219848.1"/>
    </source>
</evidence>
<dbReference type="AlphaFoldDB" id="A0A9Q0RL21"/>
<accession>A0A9Q0RL21</accession>
<dbReference type="InterPro" id="IPR020613">
    <property type="entry name" value="Thiolase_CS"/>
</dbReference>
<dbReference type="NCBIfam" id="TIGR01930">
    <property type="entry name" value="AcCoA-C-Actrans"/>
    <property type="match status" value="1"/>
</dbReference>
<dbReference type="PROSITE" id="PS00737">
    <property type="entry name" value="THIOLASE_2"/>
    <property type="match status" value="1"/>
</dbReference>
<dbReference type="PANTHER" id="PTHR18919">
    <property type="entry name" value="ACETYL-COA C-ACYLTRANSFERASE"/>
    <property type="match status" value="1"/>
</dbReference>
<dbReference type="SUPFAM" id="SSF53901">
    <property type="entry name" value="Thiolase-like"/>
    <property type="match status" value="2"/>
</dbReference>
<dbReference type="EMBL" id="JAPWDV010000002">
    <property type="protein sequence ID" value="KAJ6219848.1"/>
    <property type="molecule type" value="Genomic_DNA"/>
</dbReference>
<evidence type="ECO:0000256" key="1">
    <source>
        <dbReference type="ARBA" id="ARBA00010982"/>
    </source>
</evidence>
<dbReference type="Gene3D" id="3.40.47.10">
    <property type="match status" value="1"/>
</dbReference>
<feature type="domain" description="Thiolase C-terminal" evidence="8">
    <location>
        <begin position="241"/>
        <end position="361"/>
    </location>
</feature>
<comment type="caution">
    <text evidence="9">The sequence shown here is derived from an EMBL/GenBank/DDBJ whole genome shotgun (WGS) entry which is preliminary data.</text>
</comment>
<dbReference type="GO" id="GO:0005739">
    <property type="term" value="C:mitochondrion"/>
    <property type="evidence" value="ECO:0007669"/>
    <property type="project" value="TreeGrafter"/>
</dbReference>
<dbReference type="InterPro" id="IPR020617">
    <property type="entry name" value="Thiolase_C"/>
</dbReference>
<evidence type="ECO:0000256" key="2">
    <source>
        <dbReference type="ARBA" id="ARBA00022679"/>
    </source>
</evidence>
<evidence type="ECO:0000259" key="8">
    <source>
        <dbReference type="Pfam" id="PF02803"/>
    </source>
</evidence>
<evidence type="ECO:0000256" key="3">
    <source>
        <dbReference type="ARBA" id="ARBA00022723"/>
    </source>
</evidence>
<dbReference type="GO" id="GO:0046872">
    <property type="term" value="F:metal ion binding"/>
    <property type="evidence" value="ECO:0007669"/>
    <property type="project" value="UniProtKB-KW"/>
</dbReference>
<keyword evidence="3" id="KW-0479">Metal-binding</keyword>
<keyword evidence="4" id="KW-0630">Potassium</keyword>
<keyword evidence="5 6" id="KW-0012">Acyltransferase</keyword>
<organism evidence="9 10">
    <name type="scientific">Blomia tropicalis</name>
    <name type="common">Mite</name>
    <dbReference type="NCBI Taxonomy" id="40697"/>
    <lineage>
        <taxon>Eukaryota</taxon>
        <taxon>Metazoa</taxon>
        <taxon>Ecdysozoa</taxon>
        <taxon>Arthropoda</taxon>
        <taxon>Chelicerata</taxon>
        <taxon>Arachnida</taxon>
        <taxon>Acari</taxon>
        <taxon>Acariformes</taxon>
        <taxon>Sarcoptiformes</taxon>
        <taxon>Astigmata</taxon>
        <taxon>Glycyphagoidea</taxon>
        <taxon>Echimyopodidae</taxon>
        <taxon>Blomia</taxon>
    </lineage>
</organism>
<evidence type="ECO:0000256" key="4">
    <source>
        <dbReference type="ARBA" id="ARBA00022958"/>
    </source>
</evidence>